<reference evidence="2 3" key="1">
    <citation type="submission" date="2019-01" db="EMBL/GenBank/DDBJ databases">
        <title>Genome sequencing of strain FW10M-9.</title>
        <authorList>
            <person name="Heo J."/>
            <person name="Kim S.-J."/>
            <person name="Kim J.-S."/>
            <person name="Hong S.-B."/>
            <person name="Kwon S.-W."/>
        </authorList>
    </citation>
    <scope>NUCLEOTIDE SEQUENCE [LARGE SCALE GENOMIC DNA]</scope>
    <source>
        <strain evidence="2 3">FW10M-9</strain>
    </source>
</reference>
<dbReference type="EMBL" id="CP035493">
    <property type="protein sequence ID" value="QAY69220.1"/>
    <property type="molecule type" value="Genomic_DNA"/>
</dbReference>
<gene>
    <name evidence="2" type="ORF">ET471_03505</name>
</gene>
<dbReference type="Pfam" id="PF10724">
    <property type="entry name" value="DUF2516"/>
    <property type="match status" value="1"/>
</dbReference>
<evidence type="ECO:0000313" key="2">
    <source>
        <dbReference type="EMBL" id="QAY69220.1"/>
    </source>
</evidence>
<keyword evidence="1" id="KW-0472">Membrane</keyword>
<dbReference type="RefSeq" id="WP_129186620.1">
    <property type="nucleotide sequence ID" value="NZ_CP035493.1"/>
</dbReference>
<dbReference type="OrthoDB" id="4774469at2"/>
<keyword evidence="1" id="KW-1133">Transmembrane helix</keyword>
<dbReference type="InterPro" id="IPR019662">
    <property type="entry name" value="DUF2516"/>
</dbReference>
<evidence type="ECO:0000313" key="3">
    <source>
        <dbReference type="Proteomes" id="UP000292118"/>
    </source>
</evidence>
<protein>
    <submittedName>
        <fullName evidence="2">DUF2516 family protein</fullName>
    </submittedName>
</protein>
<proteinExistence type="predicted"/>
<name>A0A4P6F0F4_9MICO</name>
<dbReference type="KEGG" id="xya:ET471_03505"/>
<dbReference type="AlphaFoldDB" id="A0A4P6F0F4"/>
<keyword evidence="1" id="KW-0812">Transmembrane</keyword>
<feature type="transmembrane region" description="Helical" evidence="1">
    <location>
        <begin position="45"/>
        <end position="72"/>
    </location>
</feature>
<sequence>MNSVQNLVADAIALAVLVAAIIAIADAVRRPERAYTSEGKNTKTIWMLILGAGLLFALLGTLNMIGIVLNIIAIGPAAVYWYGVRPAIKPYGTGGPRRPQGPQW</sequence>
<accession>A0A4P6F0F4</accession>
<keyword evidence="3" id="KW-1185">Reference proteome</keyword>
<organism evidence="2 3">
    <name type="scientific">Xylanimonas protaetiae</name>
    <dbReference type="NCBI Taxonomy" id="2509457"/>
    <lineage>
        <taxon>Bacteria</taxon>
        <taxon>Bacillati</taxon>
        <taxon>Actinomycetota</taxon>
        <taxon>Actinomycetes</taxon>
        <taxon>Micrococcales</taxon>
        <taxon>Promicromonosporaceae</taxon>
        <taxon>Xylanimonas</taxon>
    </lineage>
</organism>
<evidence type="ECO:0000256" key="1">
    <source>
        <dbReference type="SAM" id="Phobius"/>
    </source>
</evidence>
<feature type="transmembrane region" description="Helical" evidence="1">
    <location>
        <begin position="7"/>
        <end position="25"/>
    </location>
</feature>
<dbReference type="Proteomes" id="UP000292118">
    <property type="component" value="Chromosome"/>
</dbReference>